<dbReference type="EC" id="3.1.3.48" evidence="2"/>
<evidence type="ECO:0000256" key="2">
    <source>
        <dbReference type="ARBA" id="ARBA00013064"/>
    </source>
</evidence>
<keyword evidence="4" id="KW-0904">Protein phosphatase</keyword>
<dbReference type="EMBL" id="CZAY01000007">
    <property type="protein sequence ID" value="CUP45251.1"/>
    <property type="molecule type" value="Genomic_DNA"/>
</dbReference>
<evidence type="ECO:0000313" key="7">
    <source>
        <dbReference type="Proteomes" id="UP000095485"/>
    </source>
</evidence>
<evidence type="ECO:0000256" key="3">
    <source>
        <dbReference type="ARBA" id="ARBA00022801"/>
    </source>
</evidence>
<dbReference type="RefSeq" id="WP_055282613.1">
    <property type="nucleotide sequence ID" value="NZ_CZAY01000007.1"/>
</dbReference>
<sequence>MKECYIDMHCHILPGVDDGAKDLAETKKMLEIAYAEGIRCIIATPHHHPHRGKAPAEKLRERAKLVREAAHEIDERFRVYLGTEVYFGQDAADKLKEGKILSMNRREYVLVEFPPSQTYSYIRQGIQQLQFAGYEVILAHVERYHCIAEDVELAEELCDMGVNLQVNADSITGGSGRKIRKFIEELMNRDLVFCVGTDAHDTKHRPPKMKKAATHVEKRYGEDYTRRIFYSNAKEMLKKRD</sequence>
<dbReference type="GeneID" id="96228470"/>
<organism evidence="6 7">
    <name type="scientific">Dorea longicatena</name>
    <dbReference type="NCBI Taxonomy" id="88431"/>
    <lineage>
        <taxon>Bacteria</taxon>
        <taxon>Bacillati</taxon>
        <taxon>Bacillota</taxon>
        <taxon>Clostridia</taxon>
        <taxon>Lachnospirales</taxon>
        <taxon>Lachnospiraceae</taxon>
        <taxon>Dorea</taxon>
    </lineage>
</organism>
<dbReference type="InterPro" id="IPR016195">
    <property type="entry name" value="Pol/histidinol_Pase-like"/>
</dbReference>
<dbReference type="SUPFAM" id="SSF89550">
    <property type="entry name" value="PHP domain-like"/>
    <property type="match status" value="1"/>
</dbReference>
<protein>
    <recommendedName>
        <fullName evidence="2">protein-tyrosine-phosphatase</fullName>
        <ecNumber evidence="2">3.1.3.48</ecNumber>
    </recommendedName>
</protein>
<dbReference type="GO" id="GO:0030145">
    <property type="term" value="F:manganese ion binding"/>
    <property type="evidence" value="ECO:0007669"/>
    <property type="project" value="InterPro"/>
</dbReference>
<dbReference type="InterPro" id="IPR016667">
    <property type="entry name" value="Caps_polysacc_synth_CpsB/CapC"/>
</dbReference>
<proteinExistence type="inferred from homology"/>
<accession>A0A174ND88</accession>
<keyword evidence="3 6" id="KW-0378">Hydrolase</keyword>
<dbReference type="PANTHER" id="PTHR39181">
    <property type="entry name" value="TYROSINE-PROTEIN PHOSPHATASE YWQE"/>
    <property type="match status" value="1"/>
</dbReference>
<comment type="similarity">
    <text evidence="1">Belongs to the metallo-dependent hydrolases superfamily. CpsB/CapC family.</text>
</comment>
<evidence type="ECO:0000313" key="6">
    <source>
        <dbReference type="EMBL" id="CUP45251.1"/>
    </source>
</evidence>
<gene>
    <name evidence="6" type="primary">cpsB</name>
    <name evidence="6" type="ORF">ERS852526_01180</name>
</gene>
<dbReference type="Gene3D" id="3.20.20.140">
    <property type="entry name" value="Metal-dependent hydrolases"/>
    <property type="match status" value="1"/>
</dbReference>
<dbReference type="GO" id="GO:0004725">
    <property type="term" value="F:protein tyrosine phosphatase activity"/>
    <property type="evidence" value="ECO:0007669"/>
    <property type="project" value="UniProtKB-EC"/>
</dbReference>
<dbReference type="Proteomes" id="UP000095485">
    <property type="component" value="Unassembled WGS sequence"/>
</dbReference>
<name>A0A174ND88_9FIRM</name>
<dbReference type="Pfam" id="PF19567">
    <property type="entry name" value="CpsB_CapC"/>
    <property type="match status" value="1"/>
</dbReference>
<comment type="catalytic activity">
    <reaction evidence="5">
        <text>O-phospho-L-tyrosyl-[protein] + H2O = L-tyrosyl-[protein] + phosphate</text>
        <dbReference type="Rhea" id="RHEA:10684"/>
        <dbReference type="Rhea" id="RHEA-COMP:10136"/>
        <dbReference type="Rhea" id="RHEA-COMP:20101"/>
        <dbReference type="ChEBI" id="CHEBI:15377"/>
        <dbReference type="ChEBI" id="CHEBI:43474"/>
        <dbReference type="ChEBI" id="CHEBI:46858"/>
        <dbReference type="ChEBI" id="CHEBI:61978"/>
        <dbReference type="EC" id="3.1.3.48"/>
    </reaction>
</comment>
<evidence type="ECO:0000256" key="1">
    <source>
        <dbReference type="ARBA" id="ARBA00005750"/>
    </source>
</evidence>
<dbReference type="OrthoDB" id="9788539at2"/>
<dbReference type="PIRSF" id="PIRSF016557">
    <property type="entry name" value="Caps_synth_CpsB"/>
    <property type="match status" value="1"/>
</dbReference>
<dbReference type="PANTHER" id="PTHR39181:SF1">
    <property type="entry name" value="TYROSINE-PROTEIN PHOSPHATASE YWQE"/>
    <property type="match status" value="1"/>
</dbReference>
<evidence type="ECO:0000256" key="4">
    <source>
        <dbReference type="ARBA" id="ARBA00022912"/>
    </source>
</evidence>
<reference evidence="6 7" key="1">
    <citation type="submission" date="2015-09" db="EMBL/GenBank/DDBJ databases">
        <authorList>
            <consortium name="Pathogen Informatics"/>
        </authorList>
    </citation>
    <scope>NUCLEOTIDE SEQUENCE [LARGE SCALE GENOMIC DNA]</scope>
    <source>
        <strain evidence="6 7">2789STDY5834914</strain>
    </source>
</reference>
<dbReference type="AlphaFoldDB" id="A0A174ND88"/>
<evidence type="ECO:0000256" key="5">
    <source>
        <dbReference type="ARBA" id="ARBA00051722"/>
    </source>
</evidence>